<dbReference type="EMBL" id="BK016173">
    <property type="protein sequence ID" value="DAF99855.1"/>
    <property type="molecule type" value="Genomic_DNA"/>
</dbReference>
<reference evidence="2" key="1">
    <citation type="journal article" date="2021" name="Proc. Natl. Acad. Sci. U.S.A.">
        <title>A Catalog of Tens of Thousands of Viruses from Human Metagenomes Reveals Hidden Associations with Chronic Diseases.</title>
        <authorList>
            <person name="Tisza M.J."/>
            <person name="Buck C.B."/>
        </authorList>
    </citation>
    <scope>NUCLEOTIDE SEQUENCE</scope>
    <source>
        <strain evidence="2">CtoMP27</strain>
    </source>
</reference>
<feature type="region of interest" description="Disordered" evidence="1">
    <location>
        <begin position="1"/>
        <end position="33"/>
    </location>
</feature>
<sequence>MFRTAVGEGGEGTPPVPSATSSAVSADLHTGKI</sequence>
<evidence type="ECO:0000313" key="2">
    <source>
        <dbReference type="EMBL" id="DAF99855.1"/>
    </source>
</evidence>
<evidence type="ECO:0000256" key="1">
    <source>
        <dbReference type="SAM" id="MobiDB-lite"/>
    </source>
</evidence>
<organism evidence="2">
    <name type="scientific">Siphoviridae sp. ctoMP27</name>
    <dbReference type="NCBI Taxonomy" id="2825667"/>
    <lineage>
        <taxon>Viruses</taxon>
        <taxon>Duplodnaviria</taxon>
        <taxon>Heunggongvirae</taxon>
        <taxon>Uroviricota</taxon>
        <taxon>Caudoviricetes</taxon>
    </lineage>
</organism>
<accession>A0A8S5UZE3</accession>
<protein>
    <submittedName>
        <fullName evidence="2">Uncharacterized protein</fullName>
    </submittedName>
</protein>
<name>A0A8S5UZE3_9CAUD</name>
<proteinExistence type="predicted"/>